<name>A0AAE5JZ32_SHISO</name>
<evidence type="ECO:0000256" key="1">
    <source>
        <dbReference type="SAM" id="SignalP"/>
    </source>
</evidence>
<dbReference type="Proteomes" id="UP000215313">
    <property type="component" value="Unassembled WGS sequence"/>
</dbReference>
<dbReference type="RefSeq" id="WP_072855034.1">
    <property type="nucleotide sequence ID" value="NZ_NQBG01000080.1"/>
</dbReference>
<evidence type="ECO:0000313" key="3">
    <source>
        <dbReference type="Proteomes" id="UP000215313"/>
    </source>
</evidence>
<keyword evidence="1" id="KW-0732">Signal</keyword>
<organism evidence="2 3">
    <name type="scientific">Shigella sonnei</name>
    <dbReference type="NCBI Taxonomy" id="624"/>
    <lineage>
        <taxon>Bacteria</taxon>
        <taxon>Pseudomonadati</taxon>
        <taxon>Pseudomonadota</taxon>
        <taxon>Gammaproteobacteria</taxon>
        <taxon>Enterobacterales</taxon>
        <taxon>Enterobacteriaceae</taxon>
        <taxon>Shigella</taxon>
    </lineage>
</organism>
<comment type="caution">
    <text evidence="2">The sequence shown here is derived from an EMBL/GenBank/DDBJ whole genome shotgun (WGS) entry which is preliminary data.</text>
</comment>
<accession>A0AAE5JZ32</accession>
<reference evidence="2 3" key="1">
    <citation type="submission" date="2017-08" db="EMBL/GenBank/DDBJ databases">
        <authorList>
            <person name="Fouts D."/>
            <person name="Sutton G."/>
            <person name="Nguyen K."/>
            <person name="Thamlikitkul V."/>
        </authorList>
    </citation>
    <scope>NUCLEOTIDE SEQUENCE [LARGE SCALE GENOMIC DNA]</scope>
    <source>
        <strain evidence="2 3">ECH+15</strain>
    </source>
</reference>
<protein>
    <submittedName>
        <fullName evidence="2">Uncharacterized protein</fullName>
    </submittedName>
</protein>
<sequence>MKRLILLSVMVATLPPYAISAEDISPESLSGKPSSELGDFVYSAMPDAGHGLSWDWQSNSDIVWADGVTQTASGMSLRTGFARINVMGVKSTVLEKRKKELGWEVSLGTSMPAKFGPEYISMAPSKCGGYLNENCTFNPASSLTKRGIEFHKICSTIAGGPNTTDVYVVRVVKKESMLMTWVNSAGSSASSSWLELRMYSPESAALYCDETVKKEYSFATQDGRSKKELVHDTKIITDALSKAISGIDGANDAVCHARIFADGYGGISAFDASQKDNDIVFCESIINRLSGIRLPSPSKNASTIINLDVKN</sequence>
<dbReference type="AlphaFoldDB" id="A0AAE5JZ32"/>
<dbReference type="EMBL" id="NQBG01000080">
    <property type="protein sequence ID" value="OYG93413.1"/>
    <property type="molecule type" value="Genomic_DNA"/>
</dbReference>
<feature type="signal peptide" evidence="1">
    <location>
        <begin position="1"/>
        <end position="20"/>
    </location>
</feature>
<evidence type="ECO:0000313" key="2">
    <source>
        <dbReference type="EMBL" id="OYG93413.1"/>
    </source>
</evidence>
<feature type="chain" id="PRO_5042126485" evidence="1">
    <location>
        <begin position="21"/>
        <end position="311"/>
    </location>
</feature>
<proteinExistence type="predicted"/>
<gene>
    <name evidence="2" type="ORF">CI727_13235</name>
</gene>